<sequence length="45" mass="5092">MPITVKHQLEKEKRRGLILFIIGTIILISAIIWAIVCSLDLGIYV</sequence>
<comment type="caution">
    <text evidence="2">The sequence shown here is derived from an EMBL/GenBank/DDBJ whole genome shotgun (WGS) entry which is preliminary data.</text>
</comment>
<dbReference type="AlphaFoldDB" id="X1DKX4"/>
<keyword evidence="1" id="KW-1133">Transmembrane helix</keyword>
<dbReference type="EMBL" id="BART01021174">
    <property type="protein sequence ID" value="GAG97061.1"/>
    <property type="molecule type" value="Genomic_DNA"/>
</dbReference>
<gene>
    <name evidence="2" type="ORF">S01H4_39150</name>
</gene>
<feature type="non-terminal residue" evidence="2">
    <location>
        <position position="45"/>
    </location>
</feature>
<protein>
    <submittedName>
        <fullName evidence="2">Uncharacterized protein</fullName>
    </submittedName>
</protein>
<keyword evidence="1" id="KW-0472">Membrane</keyword>
<proteinExistence type="predicted"/>
<organism evidence="2">
    <name type="scientific">marine sediment metagenome</name>
    <dbReference type="NCBI Taxonomy" id="412755"/>
    <lineage>
        <taxon>unclassified sequences</taxon>
        <taxon>metagenomes</taxon>
        <taxon>ecological metagenomes</taxon>
    </lineage>
</organism>
<reference evidence="2" key="1">
    <citation type="journal article" date="2014" name="Front. Microbiol.">
        <title>High frequency of phylogenetically diverse reductive dehalogenase-homologous genes in deep subseafloor sedimentary metagenomes.</title>
        <authorList>
            <person name="Kawai M."/>
            <person name="Futagami T."/>
            <person name="Toyoda A."/>
            <person name="Takaki Y."/>
            <person name="Nishi S."/>
            <person name="Hori S."/>
            <person name="Arai W."/>
            <person name="Tsubouchi T."/>
            <person name="Morono Y."/>
            <person name="Uchiyama I."/>
            <person name="Ito T."/>
            <person name="Fujiyama A."/>
            <person name="Inagaki F."/>
            <person name="Takami H."/>
        </authorList>
    </citation>
    <scope>NUCLEOTIDE SEQUENCE</scope>
    <source>
        <strain evidence="2">Expedition CK06-06</strain>
    </source>
</reference>
<evidence type="ECO:0000256" key="1">
    <source>
        <dbReference type="SAM" id="Phobius"/>
    </source>
</evidence>
<accession>X1DKX4</accession>
<evidence type="ECO:0000313" key="2">
    <source>
        <dbReference type="EMBL" id="GAG97061.1"/>
    </source>
</evidence>
<keyword evidence="1" id="KW-0812">Transmembrane</keyword>
<feature type="transmembrane region" description="Helical" evidence="1">
    <location>
        <begin position="16"/>
        <end position="36"/>
    </location>
</feature>
<name>X1DKX4_9ZZZZ</name>